<dbReference type="InterPro" id="IPR001174">
    <property type="entry name" value="HddA/FKP"/>
</dbReference>
<dbReference type="Pfam" id="PF00288">
    <property type="entry name" value="GHMP_kinases_N"/>
    <property type="match status" value="1"/>
</dbReference>
<dbReference type="GO" id="GO:0042352">
    <property type="term" value="P:GDP-L-fucose salvage"/>
    <property type="evidence" value="ECO:0007669"/>
    <property type="project" value="TreeGrafter"/>
</dbReference>
<dbReference type="InterPro" id="IPR036554">
    <property type="entry name" value="GHMP_kinase_C_sf"/>
</dbReference>
<dbReference type="OrthoDB" id="9812992at2"/>
<dbReference type="PANTHER" id="PTHR32463">
    <property type="entry name" value="L-FUCOSE KINASE"/>
    <property type="match status" value="1"/>
</dbReference>
<evidence type="ECO:0000256" key="2">
    <source>
        <dbReference type="ARBA" id="ARBA00022741"/>
    </source>
</evidence>
<keyword evidence="4" id="KW-0067">ATP-binding</keyword>
<dbReference type="SUPFAM" id="SSF55060">
    <property type="entry name" value="GHMP Kinase, C-terminal domain"/>
    <property type="match status" value="1"/>
</dbReference>
<dbReference type="AlphaFoldDB" id="A0A512DNL4"/>
<sequence length="333" mass="36611">MIITQTPYRISFFGGGSDYPAWFQDHGGAVLATTINRYCYITCRRLPPFFEHKSRVAWSRIETVRDHAEIEHPVIRTVLKHLSIDFGIEIHHDGDLPARSGLGSSSAFTVGMLHALHALEGRLRSKQQLADEAIFVEQKLLLESVGVQDQIETAFGGLNRITIRQDGSYDVQRLILPALRMEELRSNLMLFYTGVSRFGSSIAADVVASMPNKHQEVTLMRQMVEEAVDCLAGGGDLNGFGRMLHESWQLKRSLSGRIAPAFIDEIYQAARAAGAVGGKLLGAGGGGFMLFFVPPDAQPSVRSALGDLLTIPIEFERSGTKLIFHEPDTASSV</sequence>
<dbReference type="RefSeq" id="WP_044428854.1">
    <property type="nucleotide sequence ID" value="NZ_BJYZ01000009.1"/>
</dbReference>
<reference evidence="8 9" key="1">
    <citation type="submission" date="2019-07" db="EMBL/GenBank/DDBJ databases">
        <title>Whole genome shotgun sequence of Skermanella aerolata NBRC 106429.</title>
        <authorList>
            <person name="Hosoyama A."/>
            <person name="Uohara A."/>
            <person name="Ohji S."/>
            <person name="Ichikawa N."/>
        </authorList>
    </citation>
    <scope>NUCLEOTIDE SEQUENCE [LARGE SCALE GENOMIC DNA]</scope>
    <source>
        <strain evidence="8 9">NBRC 106429</strain>
    </source>
</reference>
<gene>
    <name evidence="8" type="primary">lmbP</name>
    <name evidence="8" type="ORF">SAE02_22230</name>
</gene>
<dbReference type="InterPro" id="IPR006204">
    <property type="entry name" value="GHMP_kinase_N_dom"/>
</dbReference>
<evidence type="ECO:0000256" key="3">
    <source>
        <dbReference type="ARBA" id="ARBA00022777"/>
    </source>
</evidence>
<dbReference type="PIRSF" id="PIRSF036406">
    <property type="entry name" value="Hept_kin"/>
    <property type="match status" value="1"/>
</dbReference>
<feature type="domain" description="GHMP kinase N-terminal" evidence="6">
    <location>
        <begin position="75"/>
        <end position="157"/>
    </location>
</feature>
<keyword evidence="3 8" id="KW-0418">Kinase</keyword>
<dbReference type="EMBL" id="BJYZ01000009">
    <property type="protein sequence ID" value="GEO38075.1"/>
    <property type="molecule type" value="Genomic_DNA"/>
</dbReference>
<evidence type="ECO:0000259" key="6">
    <source>
        <dbReference type="Pfam" id="PF00288"/>
    </source>
</evidence>
<evidence type="ECO:0000313" key="9">
    <source>
        <dbReference type="Proteomes" id="UP000321523"/>
    </source>
</evidence>
<dbReference type="GO" id="GO:0005524">
    <property type="term" value="F:ATP binding"/>
    <property type="evidence" value="ECO:0007669"/>
    <property type="project" value="UniProtKB-KW"/>
</dbReference>
<accession>A0A512DNL4</accession>
<protein>
    <submittedName>
        <fullName evidence="8">Galactokinase</fullName>
    </submittedName>
</protein>
<evidence type="ECO:0000256" key="1">
    <source>
        <dbReference type="ARBA" id="ARBA00022679"/>
    </source>
</evidence>
<proteinExistence type="inferred from homology"/>
<comment type="similarity">
    <text evidence="5">Belongs to the GHMP kinase family.</text>
</comment>
<evidence type="ECO:0000256" key="4">
    <source>
        <dbReference type="ARBA" id="ARBA00022840"/>
    </source>
</evidence>
<name>A0A512DNL4_9PROT</name>
<organism evidence="8 9">
    <name type="scientific">Skermanella aerolata</name>
    <dbReference type="NCBI Taxonomy" id="393310"/>
    <lineage>
        <taxon>Bacteria</taxon>
        <taxon>Pseudomonadati</taxon>
        <taxon>Pseudomonadota</taxon>
        <taxon>Alphaproteobacteria</taxon>
        <taxon>Rhodospirillales</taxon>
        <taxon>Azospirillaceae</taxon>
        <taxon>Skermanella</taxon>
    </lineage>
</organism>
<comment type="caution">
    <text evidence="8">The sequence shown here is derived from an EMBL/GenBank/DDBJ whole genome shotgun (WGS) entry which is preliminary data.</text>
</comment>
<evidence type="ECO:0000313" key="8">
    <source>
        <dbReference type="EMBL" id="GEO38075.1"/>
    </source>
</evidence>
<feature type="domain" description="GHMP kinase C-terminal" evidence="7">
    <location>
        <begin position="235"/>
        <end position="306"/>
    </location>
</feature>
<dbReference type="Pfam" id="PF08544">
    <property type="entry name" value="GHMP_kinases_C"/>
    <property type="match status" value="1"/>
</dbReference>
<evidence type="ECO:0000259" key="7">
    <source>
        <dbReference type="Pfam" id="PF08544"/>
    </source>
</evidence>
<keyword evidence="2" id="KW-0547">Nucleotide-binding</keyword>
<dbReference type="PANTHER" id="PTHR32463:SF0">
    <property type="entry name" value="L-FUCOSE KINASE"/>
    <property type="match status" value="1"/>
</dbReference>
<keyword evidence="1" id="KW-0808">Transferase</keyword>
<dbReference type="PRINTS" id="PR00960">
    <property type="entry name" value="LMBPPROTEIN"/>
</dbReference>
<dbReference type="SUPFAM" id="SSF54211">
    <property type="entry name" value="Ribosomal protein S5 domain 2-like"/>
    <property type="match status" value="1"/>
</dbReference>
<dbReference type="InterPro" id="IPR052203">
    <property type="entry name" value="GHMP_Kinase-Related"/>
</dbReference>
<dbReference type="InterPro" id="IPR014606">
    <property type="entry name" value="Heptose_7-P_kinase"/>
</dbReference>
<dbReference type="Proteomes" id="UP000321523">
    <property type="component" value="Unassembled WGS sequence"/>
</dbReference>
<dbReference type="InterPro" id="IPR013750">
    <property type="entry name" value="GHMP_kinase_C_dom"/>
</dbReference>
<evidence type="ECO:0000256" key="5">
    <source>
        <dbReference type="ARBA" id="ARBA00038121"/>
    </source>
</evidence>
<dbReference type="GO" id="GO:0050201">
    <property type="term" value="F:fucokinase activity"/>
    <property type="evidence" value="ECO:0007669"/>
    <property type="project" value="TreeGrafter"/>
</dbReference>
<keyword evidence="9" id="KW-1185">Reference proteome</keyword>
<dbReference type="InterPro" id="IPR020568">
    <property type="entry name" value="Ribosomal_Su5_D2-typ_SF"/>
</dbReference>
<dbReference type="Gene3D" id="3.30.230.120">
    <property type="match status" value="1"/>
</dbReference>